<gene>
    <name evidence="1" type="ORF">ACHHYP_20274</name>
</gene>
<sequence length="168" mass="19663">MPKTQPKFTHSKRWTPEEDYLLRQLIDCFLAGILEDATGLTLRQYIARELRCDPLRVSKRLGRSRKLLGKPIGRCFHRRYYRPAVEWDTSFFDGWNKLKLARSQFEIAREDKRQRAFARKHNLPFPGRRAPKSVLRIEEMLTPAVDDDEGLAVGDNDCVITAFELLKT</sequence>
<dbReference type="EMBL" id="JNBR01000945">
    <property type="protein sequence ID" value="OQR89079.1"/>
    <property type="molecule type" value="Genomic_DNA"/>
</dbReference>
<protein>
    <submittedName>
        <fullName evidence="1">Uncharacterized protein</fullName>
    </submittedName>
</protein>
<dbReference type="AlphaFoldDB" id="A0A1V9YTF6"/>
<dbReference type="PANTHER" id="PTHR35213:SF3">
    <property type="entry name" value="MYB-LIKE DOMAIN-CONTAINING PROTEIN"/>
    <property type="match status" value="1"/>
</dbReference>
<evidence type="ECO:0000313" key="1">
    <source>
        <dbReference type="EMBL" id="OQR89079.1"/>
    </source>
</evidence>
<accession>A0A1V9YTF6</accession>
<name>A0A1V9YTF6_ACHHY</name>
<keyword evidence="2" id="KW-1185">Reference proteome</keyword>
<reference evidence="1 2" key="1">
    <citation type="journal article" date="2014" name="Genome Biol. Evol.">
        <title>The secreted proteins of Achlya hypogyna and Thraustotheca clavata identify the ancestral oomycete secretome and reveal gene acquisitions by horizontal gene transfer.</title>
        <authorList>
            <person name="Misner I."/>
            <person name="Blouin N."/>
            <person name="Leonard G."/>
            <person name="Richards T.A."/>
            <person name="Lane C.E."/>
        </authorList>
    </citation>
    <scope>NUCLEOTIDE SEQUENCE [LARGE SCALE GENOMIC DNA]</scope>
    <source>
        <strain evidence="1 2">ATCC 48635</strain>
    </source>
</reference>
<dbReference type="OrthoDB" id="206107at2759"/>
<comment type="caution">
    <text evidence="1">The sequence shown here is derived from an EMBL/GenBank/DDBJ whole genome shotgun (WGS) entry which is preliminary data.</text>
</comment>
<dbReference type="Proteomes" id="UP000243579">
    <property type="component" value="Unassembled WGS sequence"/>
</dbReference>
<evidence type="ECO:0000313" key="2">
    <source>
        <dbReference type="Proteomes" id="UP000243579"/>
    </source>
</evidence>
<proteinExistence type="predicted"/>
<dbReference type="PANTHER" id="PTHR35213">
    <property type="entry name" value="RING-TYPE DOMAIN-CONTAINING PROTEIN-RELATED"/>
    <property type="match status" value="1"/>
</dbReference>
<organism evidence="1 2">
    <name type="scientific">Achlya hypogyna</name>
    <name type="common">Oomycete</name>
    <name type="synonym">Protoachlya hypogyna</name>
    <dbReference type="NCBI Taxonomy" id="1202772"/>
    <lineage>
        <taxon>Eukaryota</taxon>
        <taxon>Sar</taxon>
        <taxon>Stramenopiles</taxon>
        <taxon>Oomycota</taxon>
        <taxon>Saprolegniomycetes</taxon>
        <taxon>Saprolegniales</taxon>
        <taxon>Achlyaceae</taxon>
        <taxon>Achlya</taxon>
    </lineage>
</organism>